<gene>
    <name evidence="1" type="ORF">PIIN_03335</name>
</gene>
<keyword evidence="2" id="KW-1185">Reference proteome</keyword>
<reference evidence="1 2" key="1">
    <citation type="journal article" date="2011" name="PLoS Pathog.">
        <title>Endophytic Life Strategies Decoded by Genome and Transcriptome Analyses of the Mutualistic Root Symbiont Piriformospora indica.</title>
        <authorList>
            <person name="Zuccaro A."/>
            <person name="Lahrmann U."/>
            <person name="Guldener U."/>
            <person name="Langen G."/>
            <person name="Pfiffi S."/>
            <person name="Biedenkopf D."/>
            <person name="Wong P."/>
            <person name="Samans B."/>
            <person name="Grimm C."/>
            <person name="Basiewicz M."/>
            <person name="Murat C."/>
            <person name="Martin F."/>
            <person name="Kogel K.H."/>
        </authorList>
    </citation>
    <scope>NUCLEOTIDE SEQUENCE [LARGE SCALE GENOMIC DNA]</scope>
    <source>
        <strain evidence="1 2">DSM 11827</strain>
    </source>
</reference>
<dbReference type="Proteomes" id="UP000007148">
    <property type="component" value="Unassembled WGS sequence"/>
</dbReference>
<dbReference type="SUPFAM" id="SSF52799">
    <property type="entry name" value="(Phosphotyrosine protein) phosphatases II"/>
    <property type="match status" value="1"/>
</dbReference>
<dbReference type="HOGENOM" id="CLU_612677_0_0_1"/>
<accession>G4TDP2</accession>
<dbReference type="InterPro" id="IPR029021">
    <property type="entry name" value="Prot-tyrosine_phosphatase-like"/>
</dbReference>
<name>G4TDP2_SERID</name>
<dbReference type="InParanoid" id="G4TDP2"/>
<dbReference type="OrthoDB" id="2017893at2759"/>
<evidence type="ECO:0000313" key="2">
    <source>
        <dbReference type="Proteomes" id="UP000007148"/>
    </source>
</evidence>
<sequence>MSLTRISSQFALDSTERTPAYLPQENPLINRSGKGRKTLHGIYDNNSFYSTEYTGPERAQLFNDCTLELPGRRDGYGIEHPVYIEPHALKVVEGLWMSDQYTATDERALRALGVTHIVSVHDSYTLPRFPERLVHGEESGRIQVRSVYWPATTQRAPSVQRLEEQKRQVISAKSWIQELLMENRNRETKRNVVLVHSKKGQRRAALVVLAALVPLMGSNTLEPCLMRLGTLWSPIVLDESTRRILEEFTAGVPSKSVDASDAVRSMFCMAYDTRTGQEISTTGPYIRPSPKVVREVHFELPPPPMAPRPIRRDNSANYSAVVYPELQTSASEISEGSGLGRSRNAQAQDDLGGIVEEEEDDTETEVGDPYDVGLTLEPTLVLDDTIGPDPEQPQATLSVQHTETIFVGKTPFTTPAGSFAFAPVNATRMNMEDAVWRLSQLPEQYKE</sequence>
<protein>
    <submittedName>
        <fullName evidence="1">Uncharacterized protein</fullName>
    </submittedName>
</protein>
<organism evidence="1 2">
    <name type="scientific">Serendipita indica (strain DSM 11827)</name>
    <name type="common">Root endophyte fungus</name>
    <name type="synonym">Piriformospora indica</name>
    <dbReference type="NCBI Taxonomy" id="1109443"/>
    <lineage>
        <taxon>Eukaryota</taxon>
        <taxon>Fungi</taxon>
        <taxon>Dikarya</taxon>
        <taxon>Basidiomycota</taxon>
        <taxon>Agaricomycotina</taxon>
        <taxon>Agaricomycetes</taxon>
        <taxon>Sebacinales</taxon>
        <taxon>Serendipitaceae</taxon>
        <taxon>Serendipita</taxon>
    </lineage>
</organism>
<proteinExistence type="predicted"/>
<dbReference type="Gene3D" id="3.90.190.10">
    <property type="entry name" value="Protein tyrosine phosphatase superfamily"/>
    <property type="match status" value="1"/>
</dbReference>
<comment type="caution">
    <text evidence="1">The sequence shown here is derived from an EMBL/GenBank/DDBJ whole genome shotgun (WGS) entry which is preliminary data.</text>
</comment>
<dbReference type="AlphaFoldDB" id="G4TDP2"/>
<dbReference type="EMBL" id="CAFZ01000055">
    <property type="protein sequence ID" value="CCA69435.1"/>
    <property type="molecule type" value="Genomic_DNA"/>
</dbReference>
<evidence type="ECO:0000313" key="1">
    <source>
        <dbReference type="EMBL" id="CCA69435.1"/>
    </source>
</evidence>